<gene>
    <name evidence="9" type="ORF">CHS0354_021451</name>
</gene>
<dbReference type="InterPro" id="IPR000276">
    <property type="entry name" value="GPCR_Rhodpsn"/>
</dbReference>
<accession>A0AAE0S1V9</accession>
<dbReference type="Pfam" id="PF00001">
    <property type="entry name" value="7tm_1"/>
    <property type="match status" value="1"/>
</dbReference>
<comment type="subcellular location">
    <subcellularLocation>
        <location evidence="1">Cell membrane</location>
        <topology evidence="1">Multi-pass membrane protein</topology>
    </subcellularLocation>
</comment>
<dbReference type="PANTHER" id="PTHR22750">
    <property type="entry name" value="G-PROTEIN COUPLED RECEPTOR"/>
    <property type="match status" value="1"/>
</dbReference>
<evidence type="ECO:0000256" key="5">
    <source>
        <dbReference type="ARBA" id="ARBA00023136"/>
    </source>
</evidence>
<dbReference type="InterPro" id="IPR017452">
    <property type="entry name" value="GPCR_Rhodpsn_7TM"/>
</dbReference>
<keyword evidence="5 7" id="KW-0472">Membrane</keyword>
<reference evidence="9" key="3">
    <citation type="submission" date="2023-05" db="EMBL/GenBank/DDBJ databases">
        <authorList>
            <person name="Smith C.H."/>
        </authorList>
    </citation>
    <scope>NUCLEOTIDE SEQUENCE</scope>
    <source>
        <strain evidence="9">CHS0354</strain>
        <tissue evidence="9">Mantle</tissue>
    </source>
</reference>
<dbReference type="GO" id="GO:0004930">
    <property type="term" value="F:G protein-coupled receptor activity"/>
    <property type="evidence" value="ECO:0007669"/>
    <property type="project" value="UniProtKB-KW"/>
</dbReference>
<evidence type="ECO:0000313" key="9">
    <source>
        <dbReference type="EMBL" id="KAK3583700.1"/>
    </source>
</evidence>
<organism evidence="9 10">
    <name type="scientific">Potamilus streckersoni</name>
    <dbReference type="NCBI Taxonomy" id="2493646"/>
    <lineage>
        <taxon>Eukaryota</taxon>
        <taxon>Metazoa</taxon>
        <taxon>Spiralia</taxon>
        <taxon>Lophotrochozoa</taxon>
        <taxon>Mollusca</taxon>
        <taxon>Bivalvia</taxon>
        <taxon>Autobranchia</taxon>
        <taxon>Heteroconchia</taxon>
        <taxon>Palaeoheterodonta</taxon>
        <taxon>Unionida</taxon>
        <taxon>Unionoidea</taxon>
        <taxon>Unionidae</taxon>
        <taxon>Ambleminae</taxon>
        <taxon>Lampsilini</taxon>
        <taxon>Potamilus</taxon>
    </lineage>
</organism>
<keyword evidence="3 6" id="KW-0812">Transmembrane</keyword>
<keyword evidence="10" id="KW-1185">Reference proteome</keyword>
<dbReference type="AlphaFoldDB" id="A0AAE0S1V9"/>
<evidence type="ECO:0000256" key="1">
    <source>
        <dbReference type="ARBA" id="ARBA00004651"/>
    </source>
</evidence>
<dbReference type="PRINTS" id="PR00237">
    <property type="entry name" value="GPCRRHODOPSN"/>
</dbReference>
<keyword evidence="4 7" id="KW-1133">Transmembrane helix</keyword>
<dbReference type="Proteomes" id="UP001195483">
    <property type="component" value="Unassembled WGS sequence"/>
</dbReference>
<keyword evidence="6" id="KW-0297">G-protein coupled receptor</keyword>
<reference evidence="9" key="1">
    <citation type="journal article" date="2021" name="Genome Biol. Evol.">
        <title>A High-Quality Reference Genome for a Parasitic Bivalve with Doubly Uniparental Inheritance (Bivalvia: Unionida).</title>
        <authorList>
            <person name="Smith C.H."/>
        </authorList>
    </citation>
    <scope>NUCLEOTIDE SEQUENCE</scope>
    <source>
        <strain evidence="9">CHS0354</strain>
    </source>
</reference>
<evidence type="ECO:0000313" key="10">
    <source>
        <dbReference type="Proteomes" id="UP001195483"/>
    </source>
</evidence>
<feature type="transmembrane region" description="Helical" evidence="7">
    <location>
        <begin position="300"/>
        <end position="321"/>
    </location>
</feature>
<feature type="transmembrane region" description="Helical" evidence="7">
    <location>
        <begin position="202"/>
        <end position="227"/>
    </location>
</feature>
<reference evidence="9" key="2">
    <citation type="journal article" date="2021" name="Genome Biol. Evol.">
        <title>Developing a high-quality reference genome for a parasitic bivalve with doubly uniparental inheritance (Bivalvia: Unionida).</title>
        <authorList>
            <person name="Smith C.H."/>
        </authorList>
    </citation>
    <scope>NUCLEOTIDE SEQUENCE</scope>
    <source>
        <strain evidence="9">CHS0354</strain>
        <tissue evidence="9">Mantle</tissue>
    </source>
</reference>
<dbReference type="PROSITE" id="PS50262">
    <property type="entry name" value="G_PROTEIN_RECEP_F1_2"/>
    <property type="match status" value="1"/>
</dbReference>
<dbReference type="EMBL" id="JAEAOA010001314">
    <property type="protein sequence ID" value="KAK3583700.1"/>
    <property type="molecule type" value="Genomic_DNA"/>
</dbReference>
<evidence type="ECO:0000256" key="7">
    <source>
        <dbReference type="SAM" id="Phobius"/>
    </source>
</evidence>
<name>A0AAE0S1V9_9BIVA</name>
<keyword evidence="6" id="KW-0675">Receptor</keyword>
<feature type="transmembrane region" description="Helical" evidence="7">
    <location>
        <begin position="265"/>
        <end position="288"/>
    </location>
</feature>
<keyword evidence="6" id="KW-0807">Transducer</keyword>
<feature type="transmembrane region" description="Helical" evidence="7">
    <location>
        <begin position="161"/>
        <end position="182"/>
    </location>
</feature>
<keyword evidence="2" id="KW-1003">Cell membrane</keyword>
<feature type="non-terminal residue" evidence="9">
    <location>
        <position position="1"/>
    </location>
</feature>
<evidence type="ECO:0000256" key="2">
    <source>
        <dbReference type="ARBA" id="ARBA00022475"/>
    </source>
</evidence>
<comment type="caution">
    <text evidence="9">The sequence shown here is derived from an EMBL/GenBank/DDBJ whole genome shotgun (WGS) entry which is preliminary data.</text>
</comment>
<feature type="transmembrane region" description="Helical" evidence="7">
    <location>
        <begin position="53"/>
        <end position="73"/>
    </location>
</feature>
<dbReference type="SUPFAM" id="SSF81321">
    <property type="entry name" value="Family A G protein-coupled receptor-like"/>
    <property type="match status" value="1"/>
</dbReference>
<dbReference type="SMART" id="SM01381">
    <property type="entry name" value="7TM_GPCR_Srsx"/>
    <property type="match status" value="1"/>
</dbReference>
<dbReference type="GO" id="GO:0005886">
    <property type="term" value="C:plasma membrane"/>
    <property type="evidence" value="ECO:0007669"/>
    <property type="project" value="UniProtKB-SubCell"/>
</dbReference>
<evidence type="ECO:0000256" key="3">
    <source>
        <dbReference type="ARBA" id="ARBA00022692"/>
    </source>
</evidence>
<feature type="transmembrane region" description="Helical" evidence="7">
    <location>
        <begin position="85"/>
        <end position="106"/>
    </location>
</feature>
<sequence>MRTSCSQGNTTCKIPIMVLENASGFIFEPSTFDPATGERVGNWDNIDERIKHIALIPLTILILITNFIVLTFIAANKKFHTPTYIFVASLGIADMFVGCVSIVTITTRANEPTQNLCLLRIGFTVASVMASMLSLTCIAIDRYIAITKALTYNLIMTRSRTFLCIILSWIISLVFGFSPLMGWNNSYYGHYCSFMYVMTTSYIVVLFIIAAVIPMSLMFFIYITLFLNAQVHIKRIQAIENLYAERKNSGLFGISKRNLRSVKTFSAVFGCVVITWLPFMITTVVQIICGDSLCFLKDIVGTHLLVLGFSNSFLNPIIYAIGTKDFRSKVKHLFRIEITPNSFSFLQN</sequence>
<feature type="domain" description="G-protein coupled receptors family 1 profile" evidence="8">
    <location>
        <begin position="65"/>
        <end position="319"/>
    </location>
</feature>
<comment type="similarity">
    <text evidence="6">Belongs to the G-protein coupled receptor 1 family.</text>
</comment>
<evidence type="ECO:0000256" key="6">
    <source>
        <dbReference type="RuleBase" id="RU000688"/>
    </source>
</evidence>
<evidence type="ECO:0000259" key="8">
    <source>
        <dbReference type="PROSITE" id="PS50262"/>
    </source>
</evidence>
<feature type="transmembrane region" description="Helical" evidence="7">
    <location>
        <begin position="118"/>
        <end position="140"/>
    </location>
</feature>
<protein>
    <recommendedName>
        <fullName evidence="8">G-protein coupled receptors family 1 profile domain-containing protein</fullName>
    </recommendedName>
</protein>
<dbReference type="PROSITE" id="PS00237">
    <property type="entry name" value="G_PROTEIN_RECEP_F1_1"/>
    <property type="match status" value="1"/>
</dbReference>
<evidence type="ECO:0000256" key="4">
    <source>
        <dbReference type="ARBA" id="ARBA00022989"/>
    </source>
</evidence>
<dbReference type="Gene3D" id="1.20.1070.10">
    <property type="entry name" value="Rhodopsin 7-helix transmembrane proteins"/>
    <property type="match status" value="1"/>
</dbReference>
<proteinExistence type="inferred from homology"/>